<feature type="region of interest" description="Disordered" evidence="1">
    <location>
        <begin position="1"/>
        <end position="27"/>
    </location>
</feature>
<evidence type="ECO:0000313" key="2">
    <source>
        <dbReference type="EMBL" id="KJF73500.1"/>
    </source>
</evidence>
<name>A0ABR5D8U6_9HYPH</name>
<reference evidence="2 3" key="1">
    <citation type="submission" date="2014-12" db="EMBL/GenBank/DDBJ databases">
        <authorList>
            <person name="Kuzmanovic N."/>
            <person name="Pulawska J."/>
            <person name="Obradovic A."/>
        </authorList>
    </citation>
    <scope>NUCLEOTIDE SEQUENCE [LARGE SCALE GENOMIC DNA]</scope>
    <source>
        <strain evidence="2 3">KFB 330</strain>
    </source>
</reference>
<accession>A0ABR5D8U6</accession>
<organism evidence="2 3">
    <name type="scientific">Agrobacterium arsenijevicii</name>
    <dbReference type="NCBI Taxonomy" id="1585697"/>
    <lineage>
        <taxon>Bacteria</taxon>
        <taxon>Pseudomonadati</taxon>
        <taxon>Pseudomonadota</taxon>
        <taxon>Alphaproteobacteria</taxon>
        <taxon>Hyphomicrobiales</taxon>
        <taxon>Rhizobiaceae</taxon>
        <taxon>Rhizobium/Agrobacterium group</taxon>
        <taxon>Agrobacterium</taxon>
    </lineage>
</organism>
<keyword evidence="3" id="KW-1185">Reference proteome</keyword>
<proteinExistence type="predicted"/>
<dbReference type="EMBL" id="JWIT01000005">
    <property type="protein sequence ID" value="KJF73500.1"/>
    <property type="molecule type" value="Genomic_DNA"/>
</dbReference>
<sequence length="65" mass="7037">LIQNTNINAHPDATVPGTATPAPDLPHPGVRSARFRNEPPAKHLMGALRIGPKIETDFRQEQCAT</sequence>
<gene>
    <name evidence="2" type="ORF">RP75_09150</name>
</gene>
<evidence type="ECO:0000313" key="3">
    <source>
        <dbReference type="Proteomes" id="UP000032564"/>
    </source>
</evidence>
<evidence type="ECO:0000256" key="1">
    <source>
        <dbReference type="SAM" id="MobiDB-lite"/>
    </source>
</evidence>
<dbReference type="RefSeq" id="WP_045017480.1">
    <property type="nucleotide sequence ID" value="NZ_JWIT01000005.1"/>
</dbReference>
<comment type="caution">
    <text evidence="2">The sequence shown here is derived from an EMBL/GenBank/DDBJ whole genome shotgun (WGS) entry which is preliminary data.</text>
</comment>
<protein>
    <submittedName>
        <fullName evidence="2">Uncharacterized protein</fullName>
    </submittedName>
</protein>
<dbReference type="Proteomes" id="UP000032564">
    <property type="component" value="Unassembled WGS sequence"/>
</dbReference>
<feature type="non-terminal residue" evidence="2">
    <location>
        <position position="1"/>
    </location>
</feature>